<gene>
    <name evidence="2" type="ORF">EVAR_78541_1</name>
</gene>
<proteinExistence type="predicted"/>
<dbReference type="Proteomes" id="UP000299102">
    <property type="component" value="Unassembled WGS sequence"/>
</dbReference>
<reference evidence="2 3" key="1">
    <citation type="journal article" date="2019" name="Commun. Biol.">
        <title>The bagworm genome reveals a unique fibroin gene that provides high tensile strength.</title>
        <authorList>
            <person name="Kono N."/>
            <person name="Nakamura H."/>
            <person name="Ohtoshi R."/>
            <person name="Tomita M."/>
            <person name="Numata K."/>
            <person name="Arakawa K."/>
        </authorList>
    </citation>
    <scope>NUCLEOTIDE SEQUENCE [LARGE SCALE GENOMIC DNA]</scope>
</reference>
<evidence type="ECO:0000313" key="2">
    <source>
        <dbReference type="EMBL" id="GBP46841.1"/>
    </source>
</evidence>
<evidence type="ECO:0000313" key="3">
    <source>
        <dbReference type="Proteomes" id="UP000299102"/>
    </source>
</evidence>
<feature type="region of interest" description="Disordered" evidence="1">
    <location>
        <begin position="102"/>
        <end position="121"/>
    </location>
</feature>
<keyword evidence="3" id="KW-1185">Reference proteome</keyword>
<evidence type="ECO:0000256" key="1">
    <source>
        <dbReference type="SAM" id="MobiDB-lite"/>
    </source>
</evidence>
<accession>A0A4C1W6Z6</accession>
<name>A0A4C1W6Z6_EUMVA</name>
<dbReference type="EMBL" id="BGZK01000490">
    <property type="protein sequence ID" value="GBP46841.1"/>
    <property type="molecule type" value="Genomic_DNA"/>
</dbReference>
<sequence length="121" mass="13408">MPVSGTRITRTLRKRHVTKLKVHQFFTIKYYANKQNHTCINCTKYNFHLKITFALSFSSPVGKERISKSPVIGPILTVDKTPGCKTRTSILRDGAVRADTTAAPGRTALMSPSDAPSECLN</sequence>
<dbReference type="AlphaFoldDB" id="A0A4C1W6Z6"/>
<organism evidence="2 3">
    <name type="scientific">Eumeta variegata</name>
    <name type="common">Bagworm moth</name>
    <name type="synonym">Eumeta japonica</name>
    <dbReference type="NCBI Taxonomy" id="151549"/>
    <lineage>
        <taxon>Eukaryota</taxon>
        <taxon>Metazoa</taxon>
        <taxon>Ecdysozoa</taxon>
        <taxon>Arthropoda</taxon>
        <taxon>Hexapoda</taxon>
        <taxon>Insecta</taxon>
        <taxon>Pterygota</taxon>
        <taxon>Neoptera</taxon>
        <taxon>Endopterygota</taxon>
        <taxon>Lepidoptera</taxon>
        <taxon>Glossata</taxon>
        <taxon>Ditrysia</taxon>
        <taxon>Tineoidea</taxon>
        <taxon>Psychidae</taxon>
        <taxon>Oiketicinae</taxon>
        <taxon>Eumeta</taxon>
    </lineage>
</organism>
<comment type="caution">
    <text evidence="2">The sequence shown here is derived from an EMBL/GenBank/DDBJ whole genome shotgun (WGS) entry which is preliminary data.</text>
</comment>
<protein>
    <submittedName>
        <fullName evidence="2">Uncharacterized protein</fullName>
    </submittedName>
</protein>